<dbReference type="GO" id="GO:0005524">
    <property type="term" value="F:ATP binding"/>
    <property type="evidence" value="ECO:0007669"/>
    <property type="project" value="UniProtKB-KW"/>
</dbReference>
<dbReference type="AlphaFoldDB" id="A0ABD5PL66"/>
<protein>
    <recommendedName>
        <fullName evidence="2">Replication factor C small subunit</fullName>
    </recommendedName>
    <alternativeName>
        <fullName evidence="6">Clamp loader small subunit</fullName>
    </alternativeName>
</protein>
<proteinExistence type="inferred from homology"/>
<dbReference type="SUPFAM" id="SSF48019">
    <property type="entry name" value="post-AAA+ oligomerization domain-like"/>
    <property type="match status" value="1"/>
</dbReference>
<dbReference type="InterPro" id="IPR008921">
    <property type="entry name" value="DNA_pol3_clamp-load_cplx_C"/>
</dbReference>
<name>A0ABD5PL66_9EURY</name>
<keyword evidence="3" id="KW-0235">DNA replication</keyword>
<dbReference type="Proteomes" id="UP001595898">
    <property type="component" value="Unassembled WGS sequence"/>
</dbReference>
<dbReference type="InterPro" id="IPR003593">
    <property type="entry name" value="AAA+_ATPase"/>
</dbReference>
<evidence type="ECO:0000313" key="10">
    <source>
        <dbReference type="Proteomes" id="UP001595898"/>
    </source>
</evidence>
<dbReference type="PANTHER" id="PTHR11669">
    <property type="entry name" value="REPLICATION FACTOR C / DNA POLYMERASE III GAMMA-TAU SUBUNIT"/>
    <property type="match status" value="1"/>
</dbReference>
<evidence type="ECO:0000256" key="7">
    <source>
        <dbReference type="SAM" id="MobiDB-lite"/>
    </source>
</evidence>
<dbReference type="GO" id="GO:0006260">
    <property type="term" value="P:DNA replication"/>
    <property type="evidence" value="ECO:0007669"/>
    <property type="project" value="UniProtKB-KW"/>
</dbReference>
<keyword evidence="4" id="KW-0547">Nucleotide-binding</keyword>
<keyword evidence="10" id="KW-1185">Reference proteome</keyword>
<dbReference type="RefSeq" id="WP_250138822.1">
    <property type="nucleotide sequence ID" value="NZ_JALIQP010000001.1"/>
</dbReference>
<dbReference type="Gene3D" id="3.40.50.300">
    <property type="entry name" value="P-loop containing nucleotide triphosphate hydrolases"/>
    <property type="match status" value="1"/>
</dbReference>
<dbReference type="InterPro" id="IPR013748">
    <property type="entry name" value="Rep_factorC_C"/>
</dbReference>
<evidence type="ECO:0000256" key="4">
    <source>
        <dbReference type="ARBA" id="ARBA00022741"/>
    </source>
</evidence>
<gene>
    <name evidence="9" type="ORF">ACFO5R_01805</name>
</gene>
<dbReference type="SUPFAM" id="SSF52540">
    <property type="entry name" value="P-loop containing nucleoside triphosphate hydrolases"/>
    <property type="match status" value="1"/>
</dbReference>
<dbReference type="SMART" id="SM00382">
    <property type="entry name" value="AAA"/>
    <property type="match status" value="1"/>
</dbReference>
<dbReference type="NCBIfam" id="NF009067">
    <property type="entry name" value="PRK12402.1"/>
    <property type="match status" value="1"/>
</dbReference>
<organism evidence="9 10">
    <name type="scientific">Halosolutus amylolyticus</name>
    <dbReference type="NCBI Taxonomy" id="2932267"/>
    <lineage>
        <taxon>Archaea</taxon>
        <taxon>Methanobacteriati</taxon>
        <taxon>Methanobacteriota</taxon>
        <taxon>Stenosarchaea group</taxon>
        <taxon>Halobacteria</taxon>
        <taxon>Halobacteriales</taxon>
        <taxon>Natrialbaceae</taxon>
        <taxon>Halosolutus</taxon>
    </lineage>
</organism>
<evidence type="ECO:0000256" key="2">
    <source>
        <dbReference type="ARBA" id="ARBA00014164"/>
    </source>
</evidence>
<evidence type="ECO:0000256" key="3">
    <source>
        <dbReference type="ARBA" id="ARBA00022705"/>
    </source>
</evidence>
<sequence length="358" mass="39360">MDAPLWTDTYAPELAELPQDDAREYLERAVEEPINLVLQGPPGSGKTAAARALAREAHGVSESSDDSEARRTSSGGDPDNDLVEINVADFFGRTKTEIKNDPRFASFLVGRSSMSKRDMINHVLKESASYAPVSGDYKTILLDNAEDVREDFQQALRRIMEQHHRTTQFIIATRQPTKLIPPIRSRCFPVSLRAPSSEETVAVLERIVEAEDVDYDADGLEFVAGYANGNLRQAILAAQTTVEDAGELTMSAAYETIGDVGLDDEVEEMLDDAEAGDFTDARSTLDDLLVDEGLDGQEVLDLILAVARKRYQGEKLARVHRLAADVEFEMHEGTSDRVHVSHLLAELGRDARSGTGAR</sequence>
<feature type="region of interest" description="Disordered" evidence="7">
    <location>
        <begin position="55"/>
        <end position="81"/>
    </location>
</feature>
<dbReference type="Gene3D" id="1.10.8.60">
    <property type="match status" value="1"/>
</dbReference>
<dbReference type="Pfam" id="PF13177">
    <property type="entry name" value="DNA_pol3_delta2"/>
    <property type="match status" value="1"/>
</dbReference>
<evidence type="ECO:0000313" key="9">
    <source>
        <dbReference type="EMBL" id="MFC4540659.1"/>
    </source>
</evidence>
<dbReference type="InterPro" id="IPR027417">
    <property type="entry name" value="P-loop_NTPase"/>
</dbReference>
<comment type="caution">
    <text evidence="9">The sequence shown here is derived from an EMBL/GenBank/DDBJ whole genome shotgun (WGS) entry which is preliminary data.</text>
</comment>
<reference evidence="9 10" key="1">
    <citation type="journal article" date="2019" name="Int. J. Syst. Evol. Microbiol.">
        <title>The Global Catalogue of Microorganisms (GCM) 10K type strain sequencing project: providing services to taxonomists for standard genome sequencing and annotation.</title>
        <authorList>
            <consortium name="The Broad Institute Genomics Platform"/>
            <consortium name="The Broad Institute Genome Sequencing Center for Infectious Disease"/>
            <person name="Wu L."/>
            <person name="Ma J."/>
        </authorList>
    </citation>
    <scope>NUCLEOTIDE SEQUENCE [LARGE SCALE GENOMIC DNA]</scope>
    <source>
        <strain evidence="9 10">WLHS5</strain>
    </source>
</reference>
<comment type="similarity">
    <text evidence="1">Belongs to the activator 1 small subunits family. RfcS subfamily.</text>
</comment>
<dbReference type="PANTHER" id="PTHR11669:SF20">
    <property type="entry name" value="REPLICATION FACTOR C SUBUNIT 4"/>
    <property type="match status" value="1"/>
</dbReference>
<evidence type="ECO:0000256" key="1">
    <source>
        <dbReference type="ARBA" id="ARBA00009668"/>
    </source>
</evidence>
<keyword evidence="5" id="KW-0067">ATP-binding</keyword>
<dbReference type="InterPro" id="IPR050238">
    <property type="entry name" value="DNA_Rep/Repair_Clamp_Loader"/>
</dbReference>
<evidence type="ECO:0000259" key="8">
    <source>
        <dbReference type="SMART" id="SM00382"/>
    </source>
</evidence>
<dbReference type="Gene3D" id="1.20.272.10">
    <property type="match status" value="1"/>
</dbReference>
<feature type="domain" description="AAA+ ATPase" evidence="8">
    <location>
        <begin position="32"/>
        <end position="198"/>
    </location>
</feature>
<dbReference type="EMBL" id="JBHSFA010000002">
    <property type="protein sequence ID" value="MFC4540659.1"/>
    <property type="molecule type" value="Genomic_DNA"/>
</dbReference>
<dbReference type="CDD" id="cd00009">
    <property type="entry name" value="AAA"/>
    <property type="match status" value="1"/>
</dbReference>
<dbReference type="Pfam" id="PF08542">
    <property type="entry name" value="Rep_fac_C"/>
    <property type="match status" value="1"/>
</dbReference>
<accession>A0ABD5PL66</accession>
<evidence type="ECO:0000256" key="5">
    <source>
        <dbReference type="ARBA" id="ARBA00022840"/>
    </source>
</evidence>
<evidence type="ECO:0000256" key="6">
    <source>
        <dbReference type="ARBA" id="ARBA00031749"/>
    </source>
</evidence>